<dbReference type="SMART" id="SM00248">
    <property type="entry name" value="ANK"/>
    <property type="match status" value="3"/>
</dbReference>
<dbReference type="STRING" id="1314773.A0A3N2PUH5"/>
<dbReference type="Proteomes" id="UP000272025">
    <property type="component" value="Unassembled WGS sequence"/>
</dbReference>
<evidence type="ECO:0000313" key="7">
    <source>
        <dbReference type="Proteomes" id="UP000272025"/>
    </source>
</evidence>
<protein>
    <recommendedName>
        <fullName evidence="5">BZIP domain-containing protein</fullName>
    </recommendedName>
</protein>
<dbReference type="InterPro" id="IPR036770">
    <property type="entry name" value="Ankyrin_rpt-contain_sf"/>
</dbReference>
<feature type="compositionally biased region" description="Gly residues" evidence="4">
    <location>
        <begin position="232"/>
        <end position="242"/>
    </location>
</feature>
<accession>A0A3N2PUH5</accession>
<evidence type="ECO:0000256" key="2">
    <source>
        <dbReference type="ARBA" id="ARBA00023043"/>
    </source>
</evidence>
<dbReference type="InterPro" id="IPR004827">
    <property type="entry name" value="bZIP"/>
</dbReference>
<evidence type="ECO:0000256" key="4">
    <source>
        <dbReference type="SAM" id="MobiDB-lite"/>
    </source>
</evidence>
<dbReference type="InterPro" id="IPR002110">
    <property type="entry name" value="Ankyrin_rpt"/>
</dbReference>
<evidence type="ECO:0000256" key="1">
    <source>
        <dbReference type="ARBA" id="ARBA00022737"/>
    </source>
</evidence>
<feature type="compositionally biased region" description="Polar residues" evidence="4">
    <location>
        <begin position="136"/>
        <end position="147"/>
    </location>
</feature>
<feature type="compositionally biased region" description="Polar residues" evidence="4">
    <location>
        <begin position="168"/>
        <end position="182"/>
    </location>
</feature>
<organism evidence="6 7">
    <name type="scientific">Sodiomyces alkalinus (strain CBS 110278 / VKM F-3762 / F11)</name>
    <name type="common">Alkaliphilic filamentous fungus</name>
    <dbReference type="NCBI Taxonomy" id="1314773"/>
    <lineage>
        <taxon>Eukaryota</taxon>
        <taxon>Fungi</taxon>
        <taxon>Dikarya</taxon>
        <taxon>Ascomycota</taxon>
        <taxon>Pezizomycotina</taxon>
        <taxon>Sordariomycetes</taxon>
        <taxon>Hypocreomycetidae</taxon>
        <taxon>Glomerellales</taxon>
        <taxon>Plectosphaerellaceae</taxon>
        <taxon>Sodiomyces</taxon>
    </lineage>
</organism>
<keyword evidence="7" id="KW-1185">Reference proteome</keyword>
<dbReference type="PROSITE" id="PS00036">
    <property type="entry name" value="BZIP_BASIC"/>
    <property type="match status" value="1"/>
</dbReference>
<evidence type="ECO:0000259" key="5">
    <source>
        <dbReference type="PROSITE" id="PS00036"/>
    </source>
</evidence>
<feature type="compositionally biased region" description="Low complexity" evidence="4">
    <location>
        <begin position="96"/>
        <end position="110"/>
    </location>
</feature>
<proteinExistence type="predicted"/>
<dbReference type="Pfam" id="PF12796">
    <property type="entry name" value="Ank_2"/>
    <property type="match status" value="1"/>
</dbReference>
<feature type="repeat" description="ANK" evidence="3">
    <location>
        <begin position="315"/>
        <end position="347"/>
    </location>
</feature>
<dbReference type="AlphaFoldDB" id="A0A3N2PUH5"/>
<dbReference type="GeneID" id="39582748"/>
<dbReference type="RefSeq" id="XP_028465961.1">
    <property type="nucleotide sequence ID" value="XM_028614270.1"/>
</dbReference>
<dbReference type="PROSITE" id="PS50088">
    <property type="entry name" value="ANK_REPEAT"/>
    <property type="match status" value="2"/>
</dbReference>
<dbReference type="OrthoDB" id="195446at2759"/>
<dbReference type="CDD" id="cd14688">
    <property type="entry name" value="bZIP_YAP"/>
    <property type="match status" value="1"/>
</dbReference>
<evidence type="ECO:0000256" key="3">
    <source>
        <dbReference type="PROSITE-ProRule" id="PRU00023"/>
    </source>
</evidence>
<dbReference type="GO" id="GO:0003700">
    <property type="term" value="F:DNA-binding transcription factor activity"/>
    <property type="evidence" value="ECO:0007669"/>
    <property type="project" value="InterPro"/>
</dbReference>
<dbReference type="Gene3D" id="1.20.5.170">
    <property type="match status" value="1"/>
</dbReference>
<feature type="region of interest" description="Disordered" evidence="4">
    <location>
        <begin position="90"/>
        <end position="252"/>
    </location>
</feature>
<dbReference type="SUPFAM" id="SSF48403">
    <property type="entry name" value="Ankyrin repeat"/>
    <property type="match status" value="1"/>
</dbReference>
<sequence length="454" mass="48494">MFTEDSVSAIIETQPPTVSARRRLQNREAQRRFRERKAGKKKTEGECVATAAGFLLPAQWDRGDGDQYVVDTADYFSIDDLESFMNENSRHDAIPSSHSHQLSTSSTTESMSFLMPETCSEDQHMGYGETIPSYLPSHQPTSSQITPRATAVPGLPSSSAITPPCWSDQPSASQFSRHTTPGSAGDLSSMGSGWETGLSGSSDPDSRPGSGRNPPSSLHGGVGSYSTQGRLGSSGSGSGSGSGSSSSSVSSVSSVSISSSNSSVTSYPASGASWAGMEPSALPPVLHVAVRGRNRSVVATLLKHCCSMINAHDERGCTALHIAAGLGDEALVSLLLKYGADVNLCDGQGQNALYLAVSAGHNEVVELLMREIFLCFAGWEFDIEGLNFKIMKCLGFKSQPNRALRLPDHPETSVSHMHRIVGPLEAQCDMTSPTPRMQTFIRQIRTNSRRECLQ</sequence>
<feature type="compositionally biased region" description="Low complexity" evidence="4">
    <location>
        <begin position="199"/>
        <end position="217"/>
    </location>
</feature>
<feature type="region of interest" description="Disordered" evidence="4">
    <location>
        <begin position="1"/>
        <end position="44"/>
    </location>
</feature>
<keyword evidence="1" id="KW-0677">Repeat</keyword>
<dbReference type="GO" id="GO:0005737">
    <property type="term" value="C:cytoplasm"/>
    <property type="evidence" value="ECO:0007669"/>
    <property type="project" value="TreeGrafter"/>
</dbReference>
<feature type="domain" description="BZIP" evidence="5">
    <location>
        <begin position="21"/>
        <end position="36"/>
    </location>
</feature>
<keyword evidence="2 3" id="KW-0040">ANK repeat</keyword>
<evidence type="ECO:0000313" key="6">
    <source>
        <dbReference type="EMBL" id="ROT38155.1"/>
    </source>
</evidence>
<dbReference type="EMBL" id="ML119056">
    <property type="protein sequence ID" value="ROT38155.1"/>
    <property type="molecule type" value="Genomic_DNA"/>
</dbReference>
<dbReference type="Gene3D" id="1.25.40.20">
    <property type="entry name" value="Ankyrin repeat-containing domain"/>
    <property type="match status" value="1"/>
</dbReference>
<dbReference type="PANTHER" id="PTHR24198">
    <property type="entry name" value="ANKYRIN REPEAT AND PROTEIN KINASE DOMAIN-CONTAINING PROTEIN"/>
    <property type="match status" value="1"/>
</dbReference>
<reference evidence="6 7" key="1">
    <citation type="journal article" date="2018" name="Mol. Ecol.">
        <title>The obligate alkalophilic soda-lake fungus Sodiomyces alkalinus has shifted to a protein diet.</title>
        <authorList>
            <person name="Grum-Grzhimaylo A.A."/>
            <person name="Falkoski D.L."/>
            <person name="van den Heuvel J."/>
            <person name="Valero-Jimenez C.A."/>
            <person name="Min B."/>
            <person name="Choi I.G."/>
            <person name="Lipzen A."/>
            <person name="Daum C.G."/>
            <person name="Aanen D.K."/>
            <person name="Tsang A."/>
            <person name="Henrissat B."/>
            <person name="Bilanenko E.N."/>
            <person name="de Vries R.P."/>
            <person name="van Kan J.A.L."/>
            <person name="Grigoriev I.V."/>
            <person name="Debets A.J.M."/>
        </authorList>
    </citation>
    <scope>NUCLEOTIDE SEQUENCE [LARGE SCALE GENOMIC DNA]</scope>
    <source>
        <strain evidence="6 7">F11</strain>
    </source>
</reference>
<feature type="compositionally biased region" description="Low complexity" evidence="4">
    <location>
        <begin position="243"/>
        <end position="252"/>
    </location>
</feature>
<gene>
    <name evidence="6" type="ORF">SODALDRAFT_360494</name>
</gene>
<feature type="repeat" description="ANK" evidence="3">
    <location>
        <begin position="348"/>
        <end position="370"/>
    </location>
</feature>
<dbReference type="PANTHER" id="PTHR24198:SF165">
    <property type="entry name" value="ANKYRIN REPEAT-CONTAINING PROTEIN-RELATED"/>
    <property type="match status" value="1"/>
</dbReference>
<name>A0A3N2PUH5_SODAK</name>
<dbReference type="PROSITE" id="PS50297">
    <property type="entry name" value="ANK_REP_REGION"/>
    <property type="match status" value="2"/>
</dbReference>